<evidence type="ECO:0000256" key="3">
    <source>
        <dbReference type="SAM" id="Phobius"/>
    </source>
</evidence>
<comment type="caution">
    <text evidence="4">The sequence shown here is derived from an EMBL/GenBank/DDBJ whole genome shotgun (WGS) entry which is preliminary data.</text>
</comment>
<name>A0AA41N1W8_SCICA</name>
<evidence type="ECO:0000256" key="2">
    <source>
        <dbReference type="ARBA" id="ARBA00023170"/>
    </source>
</evidence>
<keyword evidence="1" id="KW-0297">G-protein coupled receptor</keyword>
<proteinExistence type="predicted"/>
<organism evidence="4 5">
    <name type="scientific">Sciurus carolinensis</name>
    <name type="common">Eastern gray squirrel</name>
    <dbReference type="NCBI Taxonomy" id="30640"/>
    <lineage>
        <taxon>Eukaryota</taxon>
        <taxon>Metazoa</taxon>
        <taxon>Chordata</taxon>
        <taxon>Craniata</taxon>
        <taxon>Vertebrata</taxon>
        <taxon>Euteleostomi</taxon>
        <taxon>Mammalia</taxon>
        <taxon>Eutheria</taxon>
        <taxon>Euarchontoglires</taxon>
        <taxon>Glires</taxon>
        <taxon>Rodentia</taxon>
        <taxon>Sciuromorpha</taxon>
        <taxon>Sciuridae</taxon>
        <taxon>Sciurinae</taxon>
        <taxon>Sciurini</taxon>
        <taxon>Sciurus</taxon>
    </lineage>
</organism>
<feature type="transmembrane region" description="Helical" evidence="3">
    <location>
        <begin position="26"/>
        <end position="49"/>
    </location>
</feature>
<accession>A0AA41N1W8</accession>
<evidence type="ECO:0000313" key="5">
    <source>
        <dbReference type="Proteomes" id="UP001166674"/>
    </source>
</evidence>
<reference evidence="4" key="1">
    <citation type="submission" date="2020-03" db="EMBL/GenBank/DDBJ databases">
        <title>Studies in the Genomics of Life Span.</title>
        <authorList>
            <person name="Glass D."/>
        </authorList>
    </citation>
    <scope>NUCLEOTIDE SEQUENCE</scope>
    <source>
        <strain evidence="4">SUZIE</strain>
        <tissue evidence="4">Muscle</tissue>
    </source>
</reference>
<dbReference type="PANTHER" id="PTHR48001">
    <property type="entry name" value="OLFACTORY RECEPTOR"/>
    <property type="match status" value="1"/>
</dbReference>
<gene>
    <name evidence="4" type="ORF">SUZIE_166720</name>
</gene>
<sequence length="72" mass="7891">MEPRNQTADSEFLLLELTDDPALQSMLFSLFLSIYLVTVLGKLFIIVAVNSDTHLHTPCTSSSPTCPLLIPA</sequence>
<dbReference type="Proteomes" id="UP001166674">
    <property type="component" value="Unassembled WGS sequence"/>
</dbReference>
<evidence type="ECO:0000256" key="1">
    <source>
        <dbReference type="ARBA" id="ARBA00023040"/>
    </source>
</evidence>
<dbReference type="EMBL" id="JAATJV010380616">
    <property type="protein sequence ID" value="MBZ3882188.1"/>
    <property type="molecule type" value="Genomic_DNA"/>
</dbReference>
<dbReference type="GO" id="GO:0004930">
    <property type="term" value="F:G protein-coupled receptor activity"/>
    <property type="evidence" value="ECO:0007669"/>
    <property type="project" value="UniProtKB-KW"/>
</dbReference>
<keyword evidence="3" id="KW-0812">Transmembrane</keyword>
<dbReference type="AlphaFoldDB" id="A0AA41N1W8"/>
<keyword evidence="3" id="KW-1133">Transmembrane helix</keyword>
<keyword evidence="5" id="KW-1185">Reference proteome</keyword>
<protein>
    <submittedName>
        <fullName evidence="4">Olfactory receptor 7G2</fullName>
    </submittedName>
</protein>
<keyword evidence="2 4" id="KW-0675">Receptor</keyword>
<evidence type="ECO:0000313" key="4">
    <source>
        <dbReference type="EMBL" id="MBZ3882188.1"/>
    </source>
</evidence>
<keyword evidence="3" id="KW-0472">Membrane</keyword>
<dbReference type="SUPFAM" id="SSF81321">
    <property type="entry name" value="Family A G protein-coupled receptor-like"/>
    <property type="match status" value="1"/>
</dbReference>
<keyword evidence="1" id="KW-0807">Transducer</keyword>